<sequence>MELPAGIVPIEISDNNCASVVAALSRQDLFEQRGGIDFHWAITIVLIQTIHVVVEPVSKAIVTICRSHCWVDRFRDKGGLRGRLSRASQMAFVAMTAALSYKSWYKGGTTEKQTPLISAVYNEGSRTERALIYNICRIVIKTWLSAYMKLG</sequence>
<keyword evidence="2" id="KW-1185">Reference proteome</keyword>
<evidence type="ECO:0000313" key="2">
    <source>
        <dbReference type="Proteomes" id="UP000758603"/>
    </source>
</evidence>
<dbReference type="EMBL" id="JAGPXC010000006">
    <property type="protein sequence ID" value="KAH6651952.1"/>
    <property type="molecule type" value="Genomic_DNA"/>
</dbReference>
<dbReference type="Proteomes" id="UP000758603">
    <property type="component" value="Unassembled WGS sequence"/>
</dbReference>
<accession>A0A9P8UGL4</accession>
<protein>
    <submittedName>
        <fullName evidence="1">Uncharacterized protein</fullName>
    </submittedName>
</protein>
<proteinExistence type="predicted"/>
<organism evidence="1 2">
    <name type="scientific">Truncatella angustata</name>
    <dbReference type="NCBI Taxonomy" id="152316"/>
    <lineage>
        <taxon>Eukaryota</taxon>
        <taxon>Fungi</taxon>
        <taxon>Dikarya</taxon>
        <taxon>Ascomycota</taxon>
        <taxon>Pezizomycotina</taxon>
        <taxon>Sordariomycetes</taxon>
        <taxon>Xylariomycetidae</taxon>
        <taxon>Amphisphaeriales</taxon>
        <taxon>Sporocadaceae</taxon>
        <taxon>Truncatella</taxon>
    </lineage>
</organism>
<reference evidence="1" key="1">
    <citation type="journal article" date="2021" name="Nat. Commun.">
        <title>Genetic determinants of endophytism in the Arabidopsis root mycobiome.</title>
        <authorList>
            <person name="Mesny F."/>
            <person name="Miyauchi S."/>
            <person name="Thiergart T."/>
            <person name="Pickel B."/>
            <person name="Atanasova L."/>
            <person name="Karlsson M."/>
            <person name="Huettel B."/>
            <person name="Barry K.W."/>
            <person name="Haridas S."/>
            <person name="Chen C."/>
            <person name="Bauer D."/>
            <person name="Andreopoulos W."/>
            <person name="Pangilinan J."/>
            <person name="LaButti K."/>
            <person name="Riley R."/>
            <person name="Lipzen A."/>
            <person name="Clum A."/>
            <person name="Drula E."/>
            <person name="Henrissat B."/>
            <person name="Kohler A."/>
            <person name="Grigoriev I.V."/>
            <person name="Martin F.M."/>
            <person name="Hacquard S."/>
        </authorList>
    </citation>
    <scope>NUCLEOTIDE SEQUENCE</scope>
    <source>
        <strain evidence="1">MPI-SDFR-AT-0073</strain>
    </source>
</reference>
<comment type="caution">
    <text evidence="1">The sequence shown here is derived from an EMBL/GenBank/DDBJ whole genome shotgun (WGS) entry which is preliminary data.</text>
</comment>
<dbReference type="RefSeq" id="XP_045956230.1">
    <property type="nucleotide sequence ID" value="XM_046100390.1"/>
</dbReference>
<name>A0A9P8UGL4_9PEZI</name>
<evidence type="ECO:0000313" key="1">
    <source>
        <dbReference type="EMBL" id="KAH6651952.1"/>
    </source>
</evidence>
<dbReference type="AlphaFoldDB" id="A0A9P8UGL4"/>
<dbReference type="GeneID" id="70129282"/>
<gene>
    <name evidence="1" type="ORF">BKA67DRAFT_537804</name>
</gene>